<organism evidence="1">
    <name type="scientific">hydrothermal vent metagenome</name>
    <dbReference type="NCBI Taxonomy" id="652676"/>
    <lineage>
        <taxon>unclassified sequences</taxon>
        <taxon>metagenomes</taxon>
        <taxon>ecological metagenomes</taxon>
    </lineage>
</organism>
<evidence type="ECO:0000313" key="1">
    <source>
        <dbReference type="EMBL" id="VAW68449.1"/>
    </source>
</evidence>
<accession>A0A3B0Y2T8</accession>
<sequence length="238" mass="25517">MRKLTTPFVLVLSILSGAANADALGLFVGGGVWDYDSSGTFGSTGAGDSVIDVESDLGFSGSQDGYVWAAFEHFIPLIPNIRIEAASIADKGVANGLVFNGTPVSGTASVSLDNVDAILYYRLLDNWVNFDFGLNIRNLSGDFKMATETVSISETIPMLYLSAQFDMPFTGLSLGGDINIVNYSGSKYQDVRLRALYEFGVIGLEAGYKTTTVELDDISNINSKLEFKGLIVGAFLHF</sequence>
<reference evidence="1" key="1">
    <citation type="submission" date="2018-06" db="EMBL/GenBank/DDBJ databases">
        <authorList>
            <person name="Zhirakovskaya E."/>
        </authorList>
    </citation>
    <scope>NUCLEOTIDE SEQUENCE</scope>
</reference>
<gene>
    <name evidence="1" type="ORF">MNBD_GAMMA09-1243</name>
</gene>
<name>A0A3B0Y2T8_9ZZZZ</name>
<proteinExistence type="predicted"/>
<evidence type="ECO:0008006" key="2">
    <source>
        <dbReference type="Google" id="ProtNLM"/>
    </source>
</evidence>
<protein>
    <recommendedName>
        <fullName evidence="2">Outer membrane protein beta-barrel domain-containing protein</fullName>
    </recommendedName>
</protein>
<dbReference type="AlphaFoldDB" id="A0A3B0Y2T8"/>
<dbReference type="EMBL" id="UOFI01000130">
    <property type="protein sequence ID" value="VAW68449.1"/>
    <property type="molecule type" value="Genomic_DNA"/>
</dbReference>
<dbReference type="InterPro" id="IPR026387">
    <property type="entry name" value="OMP_w_GlyGly"/>
</dbReference>
<dbReference type="NCBIfam" id="TIGR04219">
    <property type="entry name" value="OMP_w_GlyGly"/>
    <property type="match status" value="1"/>
</dbReference>